<feature type="domain" description="AB hydrolase-1" evidence="2">
    <location>
        <begin position="61"/>
        <end position="155"/>
    </location>
</feature>
<evidence type="ECO:0000313" key="3">
    <source>
        <dbReference type="EMBL" id="MBE6501650.1"/>
    </source>
</evidence>
<evidence type="ECO:0000256" key="1">
    <source>
        <dbReference type="ARBA" id="ARBA00022679"/>
    </source>
</evidence>
<dbReference type="InterPro" id="IPR008220">
    <property type="entry name" value="HAT_MetX-like"/>
</dbReference>
<dbReference type="Proteomes" id="UP000783037">
    <property type="component" value="Unassembled WGS sequence"/>
</dbReference>
<dbReference type="Pfam" id="PF00561">
    <property type="entry name" value="Abhydrolase_1"/>
    <property type="match status" value="1"/>
</dbReference>
<protein>
    <submittedName>
        <fullName evidence="3">Alpha/beta fold hydrolase</fullName>
    </submittedName>
</protein>
<organism evidence="3 4">
    <name type="scientific">Methanobrevibacter thaueri</name>
    <dbReference type="NCBI Taxonomy" id="190975"/>
    <lineage>
        <taxon>Archaea</taxon>
        <taxon>Methanobacteriati</taxon>
        <taxon>Methanobacteriota</taxon>
        <taxon>Methanomada group</taxon>
        <taxon>Methanobacteria</taxon>
        <taxon>Methanobacteriales</taxon>
        <taxon>Methanobacteriaceae</taxon>
        <taxon>Methanobrevibacter</taxon>
    </lineage>
</organism>
<dbReference type="InterPro" id="IPR029058">
    <property type="entry name" value="AB_hydrolase_fold"/>
</dbReference>
<dbReference type="GO" id="GO:0009086">
    <property type="term" value="P:methionine biosynthetic process"/>
    <property type="evidence" value="ECO:0007669"/>
    <property type="project" value="TreeGrafter"/>
</dbReference>
<gene>
    <name evidence="3" type="ORF">E7Z79_04335</name>
</gene>
<dbReference type="GO" id="GO:0016787">
    <property type="term" value="F:hydrolase activity"/>
    <property type="evidence" value="ECO:0007669"/>
    <property type="project" value="UniProtKB-KW"/>
</dbReference>
<proteinExistence type="predicted"/>
<dbReference type="PANTHER" id="PTHR32268:SF11">
    <property type="entry name" value="HOMOSERINE O-ACETYLTRANSFERASE"/>
    <property type="match status" value="1"/>
</dbReference>
<dbReference type="GO" id="GO:0004414">
    <property type="term" value="F:homoserine O-acetyltransferase activity"/>
    <property type="evidence" value="ECO:0007669"/>
    <property type="project" value="TreeGrafter"/>
</dbReference>
<accession>A0A8T3V9X6</accession>
<dbReference type="AlphaFoldDB" id="A0A8T3V9X6"/>
<dbReference type="RefSeq" id="WP_303738752.1">
    <property type="nucleotide sequence ID" value="NZ_SUTK01000014.1"/>
</dbReference>
<dbReference type="InterPro" id="IPR000073">
    <property type="entry name" value="AB_hydrolase_1"/>
</dbReference>
<keyword evidence="1" id="KW-0808">Transferase</keyword>
<dbReference type="PANTHER" id="PTHR32268">
    <property type="entry name" value="HOMOSERINE O-ACETYLTRANSFERASE"/>
    <property type="match status" value="1"/>
</dbReference>
<dbReference type="GO" id="GO:0009092">
    <property type="term" value="P:homoserine metabolic process"/>
    <property type="evidence" value="ECO:0007669"/>
    <property type="project" value="TreeGrafter"/>
</dbReference>
<sequence>MDSFEFENGDVIDDAVVEFMTFGTPKYDAEGSISNAIVYCSGSLGTFAGINKILPLTEKGDAFDGDKYFFVSMSALGSPGSCSPSTTDLKNKFPKYSLVDVVNFQRQFLAEKFGIKHVLGLIGNSMGGFIGLTQAILYPEFQEFIICGVSSYKVAGHDYILSKFVDEIITSDPDYASGEMTYSLIRTLRLANLAEFNFGLSKEALRSMSNEELAFEFETFGNEMLETDIYDLKYCNESCMNFDVEDDLDKITSEVLIISCKQDPHFPPELDGIPMSRMIENSRLIIMDSELGHLCFNELETISDELKEFMEGFDDC</sequence>
<dbReference type="SUPFAM" id="SSF53474">
    <property type="entry name" value="alpha/beta-Hydrolases"/>
    <property type="match status" value="1"/>
</dbReference>
<comment type="caution">
    <text evidence="3">The sequence shown here is derived from an EMBL/GenBank/DDBJ whole genome shotgun (WGS) entry which is preliminary data.</text>
</comment>
<name>A0A8T3V9X6_9EURY</name>
<evidence type="ECO:0000259" key="2">
    <source>
        <dbReference type="Pfam" id="PF00561"/>
    </source>
</evidence>
<dbReference type="EMBL" id="SUTK01000014">
    <property type="protein sequence ID" value="MBE6501650.1"/>
    <property type="molecule type" value="Genomic_DNA"/>
</dbReference>
<reference evidence="3" key="1">
    <citation type="submission" date="2019-04" db="EMBL/GenBank/DDBJ databases">
        <title>Evolution of Biomass-Degrading Anaerobic Consortia Revealed by Metagenomics.</title>
        <authorList>
            <person name="Peng X."/>
        </authorList>
    </citation>
    <scope>NUCLEOTIDE SEQUENCE</scope>
    <source>
        <strain evidence="3">SIG18</strain>
    </source>
</reference>
<keyword evidence="3" id="KW-0378">Hydrolase</keyword>
<dbReference type="Gene3D" id="3.40.50.1820">
    <property type="entry name" value="alpha/beta hydrolase"/>
    <property type="match status" value="1"/>
</dbReference>
<evidence type="ECO:0000313" key="4">
    <source>
        <dbReference type="Proteomes" id="UP000783037"/>
    </source>
</evidence>